<dbReference type="RefSeq" id="WP_220694349.1">
    <property type="nucleotide sequence ID" value="NZ_CP080997.1"/>
</dbReference>
<proteinExistence type="predicted"/>
<accession>A0A9X7WFQ0</accession>
<organism evidence="1 2">
    <name type="scientific">Mycolicibacter heraklionensis</name>
    <dbReference type="NCBI Taxonomy" id="512402"/>
    <lineage>
        <taxon>Bacteria</taxon>
        <taxon>Bacillati</taxon>
        <taxon>Actinomycetota</taxon>
        <taxon>Actinomycetes</taxon>
        <taxon>Mycobacteriales</taxon>
        <taxon>Mycobacteriaceae</taxon>
        <taxon>Mycolicibacter</taxon>
    </lineage>
</organism>
<name>A0A9X7WFQ0_9MYCO</name>
<dbReference type="KEGG" id="mher:K3U94_16005"/>
<protein>
    <submittedName>
        <fullName evidence="1">Uncharacterized protein</fullName>
    </submittedName>
</protein>
<dbReference type="Proteomes" id="UP000825008">
    <property type="component" value="Chromosome"/>
</dbReference>
<dbReference type="EMBL" id="CP080997">
    <property type="protein sequence ID" value="QZA06509.1"/>
    <property type="molecule type" value="Genomic_DNA"/>
</dbReference>
<reference evidence="1" key="1">
    <citation type="submission" date="2021-08" db="EMBL/GenBank/DDBJ databases">
        <title>Whole genome sequencing of non-tuberculosis mycobacteria type-strains.</title>
        <authorList>
            <person name="Igarashi Y."/>
            <person name="Osugi A."/>
            <person name="Mitarai S."/>
        </authorList>
    </citation>
    <scope>NUCLEOTIDE SEQUENCE</scope>
    <source>
        <strain evidence="1">JCM 30995</strain>
    </source>
</reference>
<evidence type="ECO:0000313" key="2">
    <source>
        <dbReference type="Proteomes" id="UP000825008"/>
    </source>
</evidence>
<sequence>MPGRLSGASDVLGVVSKPAASVVSQRRRVTMAGMLCRYAMNREAA</sequence>
<gene>
    <name evidence="1" type="ORF">K3U94_16005</name>
</gene>
<evidence type="ECO:0000313" key="1">
    <source>
        <dbReference type="EMBL" id="QZA06509.1"/>
    </source>
</evidence>
<dbReference type="AlphaFoldDB" id="A0A9X7WFQ0"/>